<dbReference type="FunFam" id="1.10.150.20:FF:000011">
    <property type="entry name" value="exonuclease 1"/>
    <property type="match status" value="1"/>
</dbReference>
<evidence type="ECO:0000256" key="5">
    <source>
        <dbReference type="ARBA" id="ARBA00022723"/>
    </source>
</evidence>
<feature type="compositionally biased region" description="Basic and acidic residues" evidence="14">
    <location>
        <begin position="349"/>
        <end position="371"/>
    </location>
</feature>
<comment type="subcellular location">
    <subcellularLocation>
        <location evidence="2">Nucleus</location>
    </subcellularLocation>
</comment>
<evidence type="ECO:0000256" key="14">
    <source>
        <dbReference type="SAM" id="MobiDB-lite"/>
    </source>
</evidence>
<evidence type="ECO:0000256" key="6">
    <source>
        <dbReference type="ARBA" id="ARBA00022763"/>
    </source>
</evidence>
<keyword evidence="13" id="KW-0539">Nucleus</keyword>
<organism evidence="17 18">
    <name type="scientific">Knufia fluminis</name>
    <dbReference type="NCBI Taxonomy" id="191047"/>
    <lineage>
        <taxon>Eukaryota</taxon>
        <taxon>Fungi</taxon>
        <taxon>Dikarya</taxon>
        <taxon>Ascomycota</taxon>
        <taxon>Pezizomycotina</taxon>
        <taxon>Eurotiomycetes</taxon>
        <taxon>Chaetothyriomycetidae</taxon>
        <taxon>Chaetothyriales</taxon>
        <taxon>Trichomeriaceae</taxon>
        <taxon>Knufia</taxon>
    </lineage>
</organism>
<keyword evidence="9" id="KW-0460">Magnesium</keyword>
<dbReference type="GO" id="GO:0017108">
    <property type="term" value="F:5'-flap endonuclease activity"/>
    <property type="evidence" value="ECO:0007669"/>
    <property type="project" value="TreeGrafter"/>
</dbReference>
<feature type="compositionally biased region" description="Low complexity" evidence="14">
    <location>
        <begin position="415"/>
        <end position="425"/>
    </location>
</feature>
<evidence type="ECO:0000313" key="18">
    <source>
        <dbReference type="Proteomes" id="UP001316803"/>
    </source>
</evidence>
<keyword evidence="10" id="KW-0267">Excision nuclease</keyword>
<evidence type="ECO:0000256" key="12">
    <source>
        <dbReference type="ARBA" id="ARBA00023204"/>
    </source>
</evidence>
<dbReference type="Proteomes" id="UP001316803">
    <property type="component" value="Unassembled WGS sequence"/>
</dbReference>
<dbReference type="SUPFAM" id="SSF88723">
    <property type="entry name" value="PIN domain-like"/>
    <property type="match status" value="1"/>
</dbReference>
<dbReference type="Gene3D" id="1.10.150.20">
    <property type="entry name" value="5' to 3' exonuclease, C-terminal subdomain"/>
    <property type="match status" value="1"/>
</dbReference>
<name>A0AAN8I3P3_9EURO</name>
<dbReference type="Pfam" id="PF00867">
    <property type="entry name" value="XPG_I"/>
    <property type="match status" value="1"/>
</dbReference>
<dbReference type="PANTHER" id="PTHR11081">
    <property type="entry name" value="FLAP ENDONUCLEASE FAMILY MEMBER"/>
    <property type="match status" value="1"/>
</dbReference>
<dbReference type="Gene3D" id="3.40.50.1010">
    <property type="entry name" value="5'-nuclease"/>
    <property type="match status" value="1"/>
</dbReference>
<keyword evidence="8" id="KW-0269">Exonuclease</keyword>
<dbReference type="GO" id="GO:0003677">
    <property type="term" value="F:DNA binding"/>
    <property type="evidence" value="ECO:0007669"/>
    <property type="project" value="UniProtKB-KW"/>
</dbReference>
<dbReference type="InterPro" id="IPR044752">
    <property type="entry name" value="PIN-like_EXO1"/>
</dbReference>
<dbReference type="GO" id="GO:0046872">
    <property type="term" value="F:metal ion binding"/>
    <property type="evidence" value="ECO:0007669"/>
    <property type="project" value="UniProtKB-KW"/>
</dbReference>
<sequence length="765" mass="84416">MGVSGLLPLLKSIHKHTTLKKYAGQTLGVDAFGWLHRGAVACSYQLGFDIPTTQYVAFVVNRVRMLLDFGIIPYMVFDGDSVPSKAGTNAKRRKDREEAKARGMALARSGKKDLAQQEFQKSVTVTPQMTFEVIEAMRRMNVQVLVAPYEADAQLAYLEKEGIIDGILSEDSDLLVFGARKLITKLDQHGSCIEIDRGDFILNREVSFAGWSDSMFRRMAILSGCDYLPNINGVGLRTAHGFVKKHKEIAKVTRVMAMTGKHIIPPDYLAKFANAERSFLYHRVFCPKAGKLVHLNTIPPDLKVEDMPYLGADVDALVAVGVACGDLNPRTKEPFISSIQKDKYEARKLMLPENRRQTIGDSNDLKPKRSLDSFFKPQRRPLAELDPNSLTPSPSQQRLYERHRNSSWQPHLVNSAPRSAPPLRRAATDVPHLSPAPSSAQGNRTSFLAKAAALSSYKPVKRQRLCSESDEVSPSKEIKQSKFFTPNIVEQSPLASKKTRGRQLKKTAFDVFSDDSIEGIMFDLEKQATQTNVQVVEYPELPALPAAENSLEEAEIVPQSSPVKSQAALIDSQSSHGTAELHAISLESQEHSEEVVKIAVNEVDDPSAFVSLLDYHLQKQKEISKARKTHRTFSSVSAEKQSEALKGLDTGNTVDAKTVGEAPEEDNEPEAEDFASPQPLSSSRFQALARTFACQSPERQSRALQSVGKTPSISNISRDLSSVGAIGSEDVVPSSSPVRSQDEVSEAEEQPVRKLDLKGFQYIGS</sequence>
<dbReference type="InterPro" id="IPR037315">
    <property type="entry name" value="EXO1_H3TH"/>
</dbReference>
<dbReference type="GO" id="GO:0035312">
    <property type="term" value="F:5'-3' DNA exonuclease activity"/>
    <property type="evidence" value="ECO:0007669"/>
    <property type="project" value="InterPro"/>
</dbReference>
<keyword evidence="5" id="KW-0479">Metal-binding</keyword>
<comment type="cofactor">
    <cofactor evidence="1">
        <name>Mg(2+)</name>
        <dbReference type="ChEBI" id="CHEBI:18420"/>
    </cofactor>
</comment>
<keyword evidence="7" id="KW-0378">Hydrolase</keyword>
<dbReference type="SMART" id="SM00485">
    <property type="entry name" value="XPGN"/>
    <property type="match status" value="1"/>
</dbReference>
<feature type="compositionally biased region" description="Acidic residues" evidence="14">
    <location>
        <begin position="662"/>
        <end position="673"/>
    </location>
</feature>
<reference evidence="17 18" key="1">
    <citation type="submission" date="2022-12" db="EMBL/GenBank/DDBJ databases">
        <title>Genomic features and morphological characterization of a novel Knufia sp. strain isolated from spacecraft assembly facility.</title>
        <authorList>
            <person name="Teixeira M."/>
            <person name="Chander A.M."/>
            <person name="Stajich J.E."/>
            <person name="Venkateswaran K."/>
        </authorList>
    </citation>
    <scope>NUCLEOTIDE SEQUENCE [LARGE SCALE GENOMIC DNA]</scope>
    <source>
        <strain evidence="17 18">FJI-L2-BK-P2</strain>
    </source>
</reference>
<evidence type="ECO:0000256" key="8">
    <source>
        <dbReference type="ARBA" id="ARBA00022839"/>
    </source>
</evidence>
<dbReference type="InterPro" id="IPR036279">
    <property type="entry name" value="5-3_exonuclease_C_sf"/>
</dbReference>
<evidence type="ECO:0000313" key="17">
    <source>
        <dbReference type="EMBL" id="KAK5952967.1"/>
    </source>
</evidence>
<feature type="region of interest" description="Disordered" evidence="14">
    <location>
        <begin position="696"/>
        <end position="752"/>
    </location>
</feature>
<feature type="region of interest" description="Disordered" evidence="14">
    <location>
        <begin position="349"/>
        <end position="444"/>
    </location>
</feature>
<feature type="compositionally biased region" description="Polar residues" evidence="14">
    <location>
        <begin position="388"/>
        <end position="398"/>
    </location>
</feature>
<evidence type="ECO:0000256" key="9">
    <source>
        <dbReference type="ARBA" id="ARBA00022842"/>
    </source>
</evidence>
<proteinExistence type="inferred from homology"/>
<evidence type="ECO:0000256" key="10">
    <source>
        <dbReference type="ARBA" id="ARBA00022881"/>
    </source>
</evidence>
<dbReference type="InterPro" id="IPR029060">
    <property type="entry name" value="PIN-like_dom_sf"/>
</dbReference>
<keyword evidence="12" id="KW-0234">DNA repair</keyword>
<dbReference type="InterPro" id="IPR006085">
    <property type="entry name" value="XPG_DNA_repair_N"/>
</dbReference>
<feature type="domain" description="XPG N-terminal" evidence="16">
    <location>
        <begin position="1"/>
        <end position="99"/>
    </location>
</feature>
<dbReference type="InterPro" id="IPR006086">
    <property type="entry name" value="XPG-I_dom"/>
</dbReference>
<evidence type="ECO:0000259" key="15">
    <source>
        <dbReference type="SMART" id="SM00484"/>
    </source>
</evidence>
<dbReference type="SMART" id="SM00484">
    <property type="entry name" value="XPGI"/>
    <property type="match status" value="1"/>
</dbReference>
<evidence type="ECO:0000259" key="16">
    <source>
        <dbReference type="SMART" id="SM00485"/>
    </source>
</evidence>
<dbReference type="AlphaFoldDB" id="A0AAN8I3P3"/>
<evidence type="ECO:0000256" key="2">
    <source>
        <dbReference type="ARBA" id="ARBA00004123"/>
    </source>
</evidence>
<dbReference type="GO" id="GO:0005634">
    <property type="term" value="C:nucleus"/>
    <property type="evidence" value="ECO:0007669"/>
    <property type="project" value="UniProtKB-SubCell"/>
</dbReference>
<comment type="similarity">
    <text evidence="3">Belongs to the XPG/RAD2 endonuclease family. EXO1 subfamily.</text>
</comment>
<dbReference type="CDD" id="cd09908">
    <property type="entry name" value="H3TH_EXO1"/>
    <property type="match status" value="1"/>
</dbReference>
<evidence type="ECO:0000256" key="13">
    <source>
        <dbReference type="ARBA" id="ARBA00023242"/>
    </source>
</evidence>
<feature type="domain" description="XPG-I" evidence="15">
    <location>
        <begin position="138"/>
        <end position="207"/>
    </location>
</feature>
<protein>
    <submittedName>
        <fullName evidence="17">Rad2 nuclease</fullName>
    </submittedName>
</protein>
<keyword evidence="4" id="KW-0540">Nuclease</keyword>
<dbReference type="CDD" id="cd09857">
    <property type="entry name" value="PIN_EXO1"/>
    <property type="match status" value="1"/>
</dbReference>
<evidence type="ECO:0000256" key="4">
    <source>
        <dbReference type="ARBA" id="ARBA00022722"/>
    </source>
</evidence>
<keyword evidence="6" id="KW-0227">DNA damage</keyword>
<keyword evidence="18" id="KW-1185">Reference proteome</keyword>
<keyword evidence="11" id="KW-0238">DNA-binding</keyword>
<dbReference type="Pfam" id="PF00752">
    <property type="entry name" value="XPG_N"/>
    <property type="match status" value="1"/>
</dbReference>
<dbReference type="PRINTS" id="PR00853">
    <property type="entry name" value="XPGRADSUPER"/>
</dbReference>
<evidence type="ECO:0000256" key="11">
    <source>
        <dbReference type="ARBA" id="ARBA00023125"/>
    </source>
</evidence>
<dbReference type="GO" id="GO:0006281">
    <property type="term" value="P:DNA repair"/>
    <property type="evidence" value="ECO:0007669"/>
    <property type="project" value="UniProtKB-KW"/>
</dbReference>
<evidence type="ECO:0000256" key="1">
    <source>
        <dbReference type="ARBA" id="ARBA00001946"/>
    </source>
</evidence>
<dbReference type="SUPFAM" id="SSF47807">
    <property type="entry name" value="5' to 3' exonuclease, C-terminal subdomain"/>
    <property type="match status" value="1"/>
</dbReference>
<dbReference type="FunFam" id="3.40.50.1010:FF:000002">
    <property type="entry name" value="Exonuclease 1, putative"/>
    <property type="match status" value="1"/>
</dbReference>
<evidence type="ECO:0000256" key="7">
    <source>
        <dbReference type="ARBA" id="ARBA00022801"/>
    </source>
</evidence>
<comment type="caution">
    <text evidence="17">The sequence shown here is derived from an EMBL/GenBank/DDBJ whole genome shotgun (WGS) entry which is preliminary data.</text>
</comment>
<dbReference type="PANTHER" id="PTHR11081:SF65">
    <property type="entry name" value="DNA DAMAGE-INDUCIBLE PROTEIN DIN7-RELATED"/>
    <property type="match status" value="1"/>
</dbReference>
<dbReference type="EMBL" id="JAKLMC020000013">
    <property type="protein sequence ID" value="KAK5952967.1"/>
    <property type="molecule type" value="Genomic_DNA"/>
</dbReference>
<dbReference type="InterPro" id="IPR006084">
    <property type="entry name" value="XPG/Rad2"/>
</dbReference>
<feature type="region of interest" description="Disordered" evidence="14">
    <location>
        <begin position="624"/>
        <end position="680"/>
    </location>
</feature>
<accession>A0AAN8I3P3</accession>
<gene>
    <name evidence="17" type="primary">EXO1</name>
    <name evidence="17" type="ORF">OHC33_006088</name>
</gene>
<evidence type="ECO:0000256" key="3">
    <source>
        <dbReference type="ARBA" id="ARBA00010563"/>
    </source>
</evidence>
<feature type="compositionally biased region" description="Polar residues" evidence="14">
    <location>
        <begin position="696"/>
        <end position="720"/>
    </location>
</feature>